<proteinExistence type="inferred from homology"/>
<dbReference type="PIRSF" id="PIRSF006276">
    <property type="entry name" value="UspA"/>
    <property type="match status" value="1"/>
</dbReference>
<dbReference type="SUPFAM" id="SSF52402">
    <property type="entry name" value="Adenine nucleotide alpha hydrolases-like"/>
    <property type="match status" value="1"/>
</dbReference>
<gene>
    <name evidence="3" type="ORF">ENS06_05650</name>
</gene>
<sequence>MPGMPCGRSPTRTMIPNEEITMIQIKKILVPVDFSEFSQKAVRYGVEIARDRGASLTLIHVINQRIIDAVHELSVKGYKGDFVEAMRKMAQDREQELHQMLPLDWREGISEIHFEIRKGRPAEEILNYAKENTVDLIVVGTHGRSALMSTLIGSVANTVVLRAPCPVLVVRAVEHDFVT</sequence>
<protein>
    <submittedName>
        <fullName evidence="3">Universal stress protein</fullName>
    </submittedName>
</protein>
<dbReference type="InterPro" id="IPR006015">
    <property type="entry name" value="Universal_stress_UspA"/>
</dbReference>
<accession>A0A831ZZE9</accession>
<comment type="caution">
    <text evidence="3">The sequence shown here is derived from an EMBL/GenBank/DDBJ whole genome shotgun (WGS) entry which is preliminary data.</text>
</comment>
<comment type="similarity">
    <text evidence="1">Belongs to the universal stress protein A family.</text>
</comment>
<reference evidence="3" key="1">
    <citation type="journal article" date="2020" name="mSystems">
        <title>Genome- and Community-Level Interaction Insights into Carbon Utilization and Element Cycling Functions of Hydrothermarchaeota in Hydrothermal Sediment.</title>
        <authorList>
            <person name="Zhou Z."/>
            <person name="Liu Y."/>
            <person name="Xu W."/>
            <person name="Pan J."/>
            <person name="Luo Z.H."/>
            <person name="Li M."/>
        </authorList>
    </citation>
    <scope>NUCLEOTIDE SEQUENCE [LARGE SCALE GENOMIC DNA]</scope>
    <source>
        <strain evidence="3">SpSt-456</strain>
    </source>
</reference>
<dbReference type="Pfam" id="PF00582">
    <property type="entry name" value="Usp"/>
    <property type="match status" value="1"/>
</dbReference>
<evidence type="ECO:0000259" key="2">
    <source>
        <dbReference type="Pfam" id="PF00582"/>
    </source>
</evidence>
<feature type="domain" description="UspA" evidence="2">
    <location>
        <begin position="25"/>
        <end position="171"/>
    </location>
</feature>
<dbReference type="InterPro" id="IPR014729">
    <property type="entry name" value="Rossmann-like_a/b/a_fold"/>
</dbReference>
<dbReference type="PANTHER" id="PTHR46268:SF6">
    <property type="entry name" value="UNIVERSAL STRESS PROTEIN UP12"/>
    <property type="match status" value="1"/>
</dbReference>
<dbReference type="AlphaFoldDB" id="A0A831ZZE9"/>
<dbReference type="PRINTS" id="PR01438">
    <property type="entry name" value="UNVRSLSTRESS"/>
</dbReference>
<dbReference type="EMBL" id="DSTK01000016">
    <property type="protein sequence ID" value="HFK96793.1"/>
    <property type="molecule type" value="Genomic_DNA"/>
</dbReference>
<dbReference type="CDD" id="cd00293">
    <property type="entry name" value="USP-like"/>
    <property type="match status" value="1"/>
</dbReference>
<organism evidence="3">
    <name type="scientific">Desulfacinum infernum</name>
    <dbReference type="NCBI Taxonomy" id="35837"/>
    <lineage>
        <taxon>Bacteria</taxon>
        <taxon>Pseudomonadati</taxon>
        <taxon>Thermodesulfobacteriota</taxon>
        <taxon>Syntrophobacteria</taxon>
        <taxon>Syntrophobacterales</taxon>
        <taxon>Syntrophobacteraceae</taxon>
        <taxon>Desulfacinum</taxon>
    </lineage>
</organism>
<dbReference type="Gene3D" id="3.40.50.620">
    <property type="entry name" value="HUPs"/>
    <property type="match status" value="1"/>
</dbReference>
<evidence type="ECO:0000256" key="1">
    <source>
        <dbReference type="ARBA" id="ARBA00008791"/>
    </source>
</evidence>
<dbReference type="PANTHER" id="PTHR46268">
    <property type="entry name" value="STRESS RESPONSE PROTEIN NHAX"/>
    <property type="match status" value="1"/>
</dbReference>
<name>A0A831ZZE9_9BACT</name>
<dbReference type="InterPro" id="IPR006016">
    <property type="entry name" value="UspA"/>
</dbReference>
<evidence type="ECO:0000313" key="3">
    <source>
        <dbReference type="EMBL" id="HFK96793.1"/>
    </source>
</evidence>